<dbReference type="GO" id="GO:0015179">
    <property type="term" value="F:L-amino acid transmembrane transporter activity"/>
    <property type="evidence" value="ECO:0007669"/>
    <property type="project" value="TreeGrafter"/>
</dbReference>
<accession>A0A0H5REK3</accession>
<dbReference type="Pfam" id="PF01490">
    <property type="entry name" value="Aa_trans"/>
    <property type="match status" value="1"/>
</dbReference>
<keyword evidence="3 5" id="KW-1133">Transmembrane helix</keyword>
<protein>
    <recommendedName>
        <fullName evidence="6">Amino acid transporter transmembrane domain-containing protein</fullName>
    </recommendedName>
</protein>
<comment type="subcellular location">
    <subcellularLocation>
        <location evidence="1">Membrane</location>
        <topology evidence="1">Multi-pass membrane protein</topology>
    </subcellularLocation>
</comment>
<evidence type="ECO:0000313" key="7">
    <source>
        <dbReference type="EMBL" id="CRZ12181.1"/>
    </source>
</evidence>
<dbReference type="InterPro" id="IPR013057">
    <property type="entry name" value="AA_transpt_TM"/>
</dbReference>
<dbReference type="GO" id="GO:0016020">
    <property type="term" value="C:membrane"/>
    <property type="evidence" value="ECO:0007669"/>
    <property type="project" value="UniProtKB-SubCell"/>
</dbReference>
<reference evidence="7" key="1">
    <citation type="submission" date="2015-04" db="EMBL/GenBank/DDBJ databases">
        <title>The genome sequence of the plant pathogenic Rhizarian Plasmodiophora brassicae reveals insights in its biotrophic life cycle and the origin of chitin synthesis.</title>
        <authorList>
            <person name="Schwelm A."/>
            <person name="Fogelqvist J."/>
            <person name="Knaust A."/>
            <person name="Julke S."/>
            <person name="Lilja T."/>
            <person name="Dhandapani V."/>
            <person name="Bonilla-Rosso G."/>
            <person name="Karlsson M."/>
            <person name="Shevchenko A."/>
            <person name="Choi S.R."/>
            <person name="Kim H.G."/>
            <person name="Park J.Y."/>
            <person name="Lim Y.P."/>
            <person name="Ludwig-Muller J."/>
            <person name="Dixelius C."/>
        </authorList>
    </citation>
    <scope>NUCLEOTIDE SEQUENCE</scope>
    <source>
        <tissue evidence="7">Potato root galls</tissue>
    </source>
</reference>
<evidence type="ECO:0000256" key="3">
    <source>
        <dbReference type="ARBA" id="ARBA00022989"/>
    </source>
</evidence>
<sequence length="154" mass="16389">LYLTFGVLGYLAFGQTTDDIVLSNFRPSPSKEIAQIIYCLSLVLSASVQALPAFDIMERSAKAVSGTSNESSSSSIGRMSLGIGSSLIACYVPGFAMVVTMLGCIFGSMLTLGIPAMLQLQLNINLTRPKRVLLYILMAVSICSTILGLIIIPM</sequence>
<keyword evidence="4 5" id="KW-0472">Membrane</keyword>
<evidence type="ECO:0000256" key="1">
    <source>
        <dbReference type="ARBA" id="ARBA00004141"/>
    </source>
</evidence>
<feature type="domain" description="Amino acid transporter transmembrane" evidence="6">
    <location>
        <begin position="1"/>
        <end position="149"/>
    </location>
</feature>
<proteinExistence type="predicted"/>
<evidence type="ECO:0000259" key="6">
    <source>
        <dbReference type="Pfam" id="PF01490"/>
    </source>
</evidence>
<dbReference type="AlphaFoldDB" id="A0A0H5REK3"/>
<organism evidence="7">
    <name type="scientific">Spongospora subterranea</name>
    <dbReference type="NCBI Taxonomy" id="70186"/>
    <lineage>
        <taxon>Eukaryota</taxon>
        <taxon>Sar</taxon>
        <taxon>Rhizaria</taxon>
        <taxon>Endomyxa</taxon>
        <taxon>Phytomyxea</taxon>
        <taxon>Plasmodiophorida</taxon>
        <taxon>Plasmodiophoridae</taxon>
        <taxon>Spongospora</taxon>
    </lineage>
</organism>
<dbReference type="PANTHER" id="PTHR22950">
    <property type="entry name" value="AMINO ACID TRANSPORTER"/>
    <property type="match status" value="1"/>
</dbReference>
<dbReference type="EMBL" id="HACM01011739">
    <property type="protein sequence ID" value="CRZ12181.1"/>
    <property type="molecule type" value="Transcribed_RNA"/>
</dbReference>
<evidence type="ECO:0000256" key="4">
    <source>
        <dbReference type="ARBA" id="ARBA00023136"/>
    </source>
</evidence>
<evidence type="ECO:0000256" key="5">
    <source>
        <dbReference type="SAM" id="Phobius"/>
    </source>
</evidence>
<feature type="transmembrane region" description="Helical" evidence="5">
    <location>
        <begin position="132"/>
        <end position="152"/>
    </location>
</feature>
<name>A0A0H5REK3_9EUKA</name>
<evidence type="ECO:0000256" key="2">
    <source>
        <dbReference type="ARBA" id="ARBA00022692"/>
    </source>
</evidence>
<feature type="non-terminal residue" evidence="7">
    <location>
        <position position="1"/>
    </location>
</feature>
<dbReference type="PANTHER" id="PTHR22950:SF666">
    <property type="entry name" value="VACUOLAR AMINO ACID TRANSPORTER 4"/>
    <property type="match status" value="1"/>
</dbReference>
<feature type="transmembrane region" description="Helical" evidence="5">
    <location>
        <begin position="100"/>
        <end position="120"/>
    </location>
</feature>
<keyword evidence="2 5" id="KW-0812">Transmembrane</keyword>